<dbReference type="RefSeq" id="XP_024586135.1">
    <property type="nucleotide sequence ID" value="XM_024720991.1"/>
</dbReference>
<evidence type="ECO:0000313" key="2">
    <source>
        <dbReference type="Proteomes" id="UP000054928"/>
    </source>
</evidence>
<keyword evidence="2" id="KW-1185">Reference proteome</keyword>
<reference evidence="2" key="1">
    <citation type="submission" date="2014-09" db="EMBL/GenBank/DDBJ databases">
        <authorList>
            <person name="Sharma Rahul"/>
            <person name="Thines Marco"/>
        </authorList>
    </citation>
    <scope>NUCLEOTIDE SEQUENCE [LARGE SCALE GENOMIC DNA]</scope>
</reference>
<dbReference type="GeneID" id="36402567"/>
<evidence type="ECO:0000313" key="1">
    <source>
        <dbReference type="EMBL" id="CEG49766.1"/>
    </source>
</evidence>
<organism evidence="1 2">
    <name type="scientific">Plasmopara halstedii</name>
    <name type="common">Downy mildew of sunflower</name>
    <dbReference type="NCBI Taxonomy" id="4781"/>
    <lineage>
        <taxon>Eukaryota</taxon>
        <taxon>Sar</taxon>
        <taxon>Stramenopiles</taxon>
        <taxon>Oomycota</taxon>
        <taxon>Peronosporomycetes</taxon>
        <taxon>Peronosporales</taxon>
        <taxon>Peronosporaceae</taxon>
        <taxon>Plasmopara</taxon>
    </lineage>
</organism>
<sequence>MAVFELESGSMEAISRRRIHSLHSSITSTGGSSVHALHGLVGRGRTPQGSSRTNVVINLFPFMEWLIQENQ</sequence>
<dbReference type="Proteomes" id="UP000054928">
    <property type="component" value="Unassembled WGS sequence"/>
</dbReference>
<name>A0A0P1B6B2_PLAHL</name>
<proteinExistence type="predicted"/>
<dbReference type="EMBL" id="CCYD01003090">
    <property type="protein sequence ID" value="CEG49766.1"/>
    <property type="molecule type" value="Genomic_DNA"/>
</dbReference>
<protein>
    <submittedName>
        <fullName evidence="1">Uncharacterized protein</fullName>
    </submittedName>
</protein>
<dbReference type="AlphaFoldDB" id="A0A0P1B6B2"/>
<accession>A0A0P1B6B2</accession>